<accession>A0AAE2YNB8</accession>
<dbReference type="InterPro" id="IPR036388">
    <property type="entry name" value="WH-like_DNA-bd_sf"/>
</dbReference>
<evidence type="ECO:0000256" key="6">
    <source>
        <dbReference type="PROSITE-ProRule" id="PRU00169"/>
    </source>
</evidence>
<protein>
    <submittedName>
        <fullName evidence="10">Response regulator</fullName>
    </submittedName>
</protein>
<dbReference type="GO" id="GO:0000976">
    <property type="term" value="F:transcription cis-regulatory region binding"/>
    <property type="evidence" value="ECO:0007669"/>
    <property type="project" value="TreeGrafter"/>
</dbReference>
<dbReference type="SUPFAM" id="SSF46894">
    <property type="entry name" value="C-terminal effector domain of the bipartite response regulators"/>
    <property type="match status" value="1"/>
</dbReference>
<feature type="DNA-binding region" description="OmpR/PhoB-type" evidence="7">
    <location>
        <begin position="134"/>
        <end position="233"/>
    </location>
</feature>
<keyword evidence="2" id="KW-0902">Two-component regulatory system</keyword>
<evidence type="ECO:0000313" key="10">
    <source>
        <dbReference type="EMBL" id="MBU2787255.1"/>
    </source>
</evidence>
<dbReference type="GO" id="GO:0006355">
    <property type="term" value="P:regulation of DNA-templated transcription"/>
    <property type="evidence" value="ECO:0007669"/>
    <property type="project" value="InterPro"/>
</dbReference>
<dbReference type="GO" id="GO:0032993">
    <property type="term" value="C:protein-DNA complex"/>
    <property type="evidence" value="ECO:0007669"/>
    <property type="project" value="TreeGrafter"/>
</dbReference>
<dbReference type="PANTHER" id="PTHR48111:SF4">
    <property type="entry name" value="DNA-BINDING DUAL TRANSCRIPTIONAL REGULATOR OMPR"/>
    <property type="match status" value="1"/>
</dbReference>
<evidence type="ECO:0000313" key="11">
    <source>
        <dbReference type="Proteomes" id="UP001197378"/>
    </source>
</evidence>
<comment type="caution">
    <text evidence="10">The sequence shown here is derived from an EMBL/GenBank/DDBJ whole genome shotgun (WGS) entry which is preliminary data.</text>
</comment>
<dbReference type="InterPro" id="IPR001867">
    <property type="entry name" value="OmpR/PhoB-type_DNA-bd"/>
</dbReference>
<dbReference type="GO" id="GO:0000156">
    <property type="term" value="F:phosphorelay response regulator activity"/>
    <property type="evidence" value="ECO:0007669"/>
    <property type="project" value="TreeGrafter"/>
</dbReference>
<dbReference type="InterPro" id="IPR011006">
    <property type="entry name" value="CheY-like_superfamily"/>
</dbReference>
<sequence>MENGKVQILVVEDDLRLRSLLESHLRAFGFAVQSRPDGQGLERILQERATDLLVLDLGLPKEDGLQICQRIRRDSQIPILILTARNDELDRILGLEMGADDYLTKPFHPRELVARIQAILRRTRSSSMTTLEKSGEQIVGPFRLDRGRQEIFLHGKQLELSTSEYLTLAVLIEHEGQVLSREKLLWLTRQRSLDPEDRSVDMQVSRLRRLLGDDQREQRHIRTVWGRGYLFVAEP</sequence>
<evidence type="ECO:0000259" key="8">
    <source>
        <dbReference type="PROSITE" id="PS50110"/>
    </source>
</evidence>
<keyword evidence="5" id="KW-0804">Transcription</keyword>
<dbReference type="GO" id="GO:0005829">
    <property type="term" value="C:cytosol"/>
    <property type="evidence" value="ECO:0007669"/>
    <property type="project" value="TreeGrafter"/>
</dbReference>
<dbReference type="CDD" id="cd00383">
    <property type="entry name" value="trans_reg_C"/>
    <property type="match status" value="1"/>
</dbReference>
<dbReference type="PANTHER" id="PTHR48111">
    <property type="entry name" value="REGULATOR OF RPOS"/>
    <property type="match status" value="1"/>
</dbReference>
<gene>
    <name evidence="10" type="ORF">HFQ13_03345</name>
</gene>
<evidence type="ECO:0000256" key="7">
    <source>
        <dbReference type="PROSITE-ProRule" id="PRU01091"/>
    </source>
</evidence>
<dbReference type="Gene3D" id="6.10.250.690">
    <property type="match status" value="1"/>
</dbReference>
<dbReference type="PROSITE" id="PS50110">
    <property type="entry name" value="RESPONSE_REGULATORY"/>
    <property type="match status" value="1"/>
</dbReference>
<reference evidence="10" key="1">
    <citation type="journal article" date="2021" name="ISME J.">
        <title>Genomic evolution of the class Acidithiobacillia: deep-branching Proteobacteria living in extreme acidic conditions.</title>
        <authorList>
            <person name="Moya-Beltran A."/>
            <person name="Beard S."/>
            <person name="Rojas-Villalobos C."/>
            <person name="Issotta F."/>
            <person name="Gallardo Y."/>
            <person name="Ulloa R."/>
            <person name="Giaveno A."/>
            <person name="Degli Esposti M."/>
            <person name="Johnson D.B."/>
            <person name="Quatrini R."/>
        </authorList>
    </citation>
    <scope>NUCLEOTIDE SEQUENCE</scope>
    <source>
        <strain evidence="10">VAN18-1</strain>
    </source>
</reference>
<evidence type="ECO:0000256" key="4">
    <source>
        <dbReference type="ARBA" id="ARBA00023125"/>
    </source>
</evidence>
<keyword evidence="1 6" id="KW-0597">Phosphoprotein</keyword>
<keyword evidence="4 7" id="KW-0238">DNA-binding</keyword>
<dbReference type="Pfam" id="PF00486">
    <property type="entry name" value="Trans_reg_C"/>
    <property type="match status" value="1"/>
</dbReference>
<dbReference type="SMART" id="SM00448">
    <property type="entry name" value="REC"/>
    <property type="match status" value="1"/>
</dbReference>
<evidence type="ECO:0000256" key="2">
    <source>
        <dbReference type="ARBA" id="ARBA00023012"/>
    </source>
</evidence>
<dbReference type="EMBL" id="JAAXYO010000039">
    <property type="protein sequence ID" value="MBU2787255.1"/>
    <property type="molecule type" value="Genomic_DNA"/>
</dbReference>
<dbReference type="Gene3D" id="1.10.10.10">
    <property type="entry name" value="Winged helix-like DNA-binding domain superfamily/Winged helix DNA-binding domain"/>
    <property type="match status" value="1"/>
</dbReference>
<evidence type="ECO:0000256" key="1">
    <source>
        <dbReference type="ARBA" id="ARBA00022553"/>
    </source>
</evidence>
<dbReference type="SMART" id="SM00862">
    <property type="entry name" value="Trans_reg_C"/>
    <property type="match status" value="1"/>
</dbReference>
<feature type="domain" description="Response regulatory" evidence="8">
    <location>
        <begin position="7"/>
        <end position="120"/>
    </location>
</feature>
<evidence type="ECO:0000256" key="5">
    <source>
        <dbReference type="ARBA" id="ARBA00023163"/>
    </source>
</evidence>
<dbReference type="RefSeq" id="WP_215870870.1">
    <property type="nucleotide sequence ID" value="NZ_JAAXYO010000039.1"/>
</dbReference>
<dbReference type="Pfam" id="PF00072">
    <property type="entry name" value="Response_reg"/>
    <property type="match status" value="1"/>
</dbReference>
<dbReference type="AlphaFoldDB" id="A0AAE2YNB8"/>
<organism evidence="10 11">
    <name type="scientific">Igneacidithiobacillus copahuensis</name>
    <dbReference type="NCBI Taxonomy" id="2724909"/>
    <lineage>
        <taxon>Bacteria</taxon>
        <taxon>Pseudomonadati</taxon>
        <taxon>Pseudomonadota</taxon>
        <taxon>Acidithiobacillia</taxon>
        <taxon>Acidithiobacillales</taxon>
        <taxon>Acidithiobacillaceae</taxon>
        <taxon>Igneacidithiobacillus</taxon>
    </lineage>
</organism>
<feature type="modified residue" description="4-aspartylphosphate" evidence="6">
    <location>
        <position position="56"/>
    </location>
</feature>
<evidence type="ECO:0000256" key="3">
    <source>
        <dbReference type="ARBA" id="ARBA00023015"/>
    </source>
</evidence>
<dbReference type="SUPFAM" id="SSF52172">
    <property type="entry name" value="CheY-like"/>
    <property type="match status" value="1"/>
</dbReference>
<dbReference type="InterPro" id="IPR001789">
    <property type="entry name" value="Sig_transdc_resp-reg_receiver"/>
</dbReference>
<keyword evidence="3" id="KW-0805">Transcription regulation</keyword>
<evidence type="ECO:0000259" key="9">
    <source>
        <dbReference type="PROSITE" id="PS51755"/>
    </source>
</evidence>
<dbReference type="Proteomes" id="UP001197378">
    <property type="component" value="Unassembled WGS sequence"/>
</dbReference>
<keyword evidence="11" id="KW-1185">Reference proteome</keyword>
<dbReference type="Gene3D" id="3.40.50.2300">
    <property type="match status" value="1"/>
</dbReference>
<dbReference type="PROSITE" id="PS51755">
    <property type="entry name" value="OMPR_PHOB"/>
    <property type="match status" value="1"/>
</dbReference>
<name>A0AAE2YNB8_9PROT</name>
<dbReference type="InterPro" id="IPR039420">
    <property type="entry name" value="WalR-like"/>
</dbReference>
<feature type="domain" description="OmpR/PhoB-type" evidence="9">
    <location>
        <begin position="134"/>
        <end position="233"/>
    </location>
</feature>
<proteinExistence type="predicted"/>
<dbReference type="InterPro" id="IPR016032">
    <property type="entry name" value="Sig_transdc_resp-reg_C-effctor"/>
</dbReference>